<dbReference type="GO" id="GO:0003700">
    <property type="term" value="F:DNA-binding transcription factor activity"/>
    <property type="evidence" value="ECO:0007669"/>
    <property type="project" value="InterPro"/>
</dbReference>
<dbReference type="GO" id="GO:0003677">
    <property type="term" value="F:DNA binding"/>
    <property type="evidence" value="ECO:0007669"/>
    <property type="project" value="UniProtKB-KW"/>
</dbReference>
<dbReference type="OrthoDB" id="646694at2"/>
<dbReference type="PRINTS" id="PR00039">
    <property type="entry name" value="HTHLYSR"/>
</dbReference>
<dbReference type="FunFam" id="1.10.10.10:FF:000001">
    <property type="entry name" value="LysR family transcriptional regulator"/>
    <property type="match status" value="1"/>
</dbReference>
<dbReference type="Gene3D" id="3.40.190.290">
    <property type="match status" value="1"/>
</dbReference>
<dbReference type="RefSeq" id="WP_088603905.1">
    <property type="nucleotide sequence ID" value="NZ_NJIH01000007.1"/>
</dbReference>
<dbReference type="InterPro" id="IPR005119">
    <property type="entry name" value="LysR_subst-bd"/>
</dbReference>
<dbReference type="Pfam" id="PF03466">
    <property type="entry name" value="LysR_substrate"/>
    <property type="match status" value="1"/>
</dbReference>
<keyword evidence="3" id="KW-0238">DNA-binding</keyword>
<dbReference type="PANTHER" id="PTHR30419">
    <property type="entry name" value="HTH-TYPE TRANSCRIPTIONAL REGULATOR YBHD"/>
    <property type="match status" value="1"/>
</dbReference>
<organism evidence="6 7">
    <name type="scientific">Candidimonas nitroreducens</name>
    <dbReference type="NCBI Taxonomy" id="683354"/>
    <lineage>
        <taxon>Bacteria</taxon>
        <taxon>Pseudomonadati</taxon>
        <taxon>Pseudomonadota</taxon>
        <taxon>Betaproteobacteria</taxon>
        <taxon>Burkholderiales</taxon>
        <taxon>Alcaligenaceae</taxon>
        <taxon>Candidimonas</taxon>
    </lineage>
</organism>
<sequence>MRLENLRYFLAVADESSVGRAAHRLGVTQPALTKGIQRLEQDLGLPLFERSAKGMTLTRVGASFLERVHLIALAMDDVVREANDIRVGQAGKLRVGVAPQFADELFSPACADLIAQRPGARLEVHTHLNDALFDMLRRGDLDLCIAGLEDRAHAEMEQIPLFPDEMCVGLRAGHPILSRPNLSFRDIAAERWILPGRSVVARRRLDERVAELGLPPVNVVIEWSASIGHRLNLVRNTDLLTVLSLRLVRSEAGRGLTSVPLEQAVWIRQVGIAHRKGAYLSPLAHRLIEILLEHSLHS</sequence>
<dbReference type="GO" id="GO:0005829">
    <property type="term" value="C:cytosol"/>
    <property type="evidence" value="ECO:0007669"/>
    <property type="project" value="TreeGrafter"/>
</dbReference>
<dbReference type="Pfam" id="PF00126">
    <property type="entry name" value="HTH_1"/>
    <property type="match status" value="1"/>
</dbReference>
<evidence type="ECO:0000313" key="7">
    <source>
        <dbReference type="Proteomes" id="UP000214603"/>
    </source>
</evidence>
<gene>
    <name evidence="6" type="ORF">CEY11_13415</name>
</gene>
<keyword evidence="7" id="KW-1185">Reference proteome</keyword>
<evidence type="ECO:0000256" key="3">
    <source>
        <dbReference type="ARBA" id="ARBA00023125"/>
    </source>
</evidence>
<evidence type="ECO:0000256" key="2">
    <source>
        <dbReference type="ARBA" id="ARBA00023015"/>
    </source>
</evidence>
<dbReference type="InterPro" id="IPR050950">
    <property type="entry name" value="HTH-type_LysR_regulators"/>
</dbReference>
<dbReference type="Proteomes" id="UP000214603">
    <property type="component" value="Unassembled WGS sequence"/>
</dbReference>
<dbReference type="EMBL" id="NJIH01000007">
    <property type="protein sequence ID" value="OWT59175.1"/>
    <property type="molecule type" value="Genomic_DNA"/>
</dbReference>
<accession>A0A225MCZ7</accession>
<name>A0A225MCZ7_9BURK</name>
<evidence type="ECO:0000313" key="6">
    <source>
        <dbReference type="EMBL" id="OWT59175.1"/>
    </source>
</evidence>
<evidence type="ECO:0000256" key="4">
    <source>
        <dbReference type="ARBA" id="ARBA00023163"/>
    </source>
</evidence>
<feature type="domain" description="HTH lysR-type" evidence="5">
    <location>
        <begin position="1"/>
        <end position="58"/>
    </location>
</feature>
<dbReference type="AlphaFoldDB" id="A0A225MCZ7"/>
<dbReference type="Gene3D" id="1.10.10.10">
    <property type="entry name" value="Winged helix-like DNA-binding domain superfamily/Winged helix DNA-binding domain"/>
    <property type="match status" value="1"/>
</dbReference>
<keyword evidence="4" id="KW-0804">Transcription</keyword>
<dbReference type="InterPro" id="IPR036388">
    <property type="entry name" value="WH-like_DNA-bd_sf"/>
</dbReference>
<proteinExistence type="inferred from homology"/>
<reference evidence="7" key="1">
    <citation type="submission" date="2017-06" db="EMBL/GenBank/DDBJ databases">
        <title>Herbaspirillum phytohormonus sp. nov., isolated from the root nodule of Robinia pseudoacacia in lead-zinc mine.</title>
        <authorList>
            <person name="Fan M."/>
            <person name="Lin Y."/>
        </authorList>
    </citation>
    <scope>NUCLEOTIDE SEQUENCE [LARGE SCALE GENOMIC DNA]</scope>
    <source>
        <strain evidence="7">SC-089</strain>
    </source>
</reference>
<comment type="similarity">
    <text evidence="1">Belongs to the LysR transcriptional regulatory family.</text>
</comment>
<keyword evidence="2" id="KW-0805">Transcription regulation</keyword>
<protein>
    <recommendedName>
        <fullName evidence="5">HTH lysR-type domain-containing protein</fullName>
    </recommendedName>
</protein>
<dbReference type="PANTHER" id="PTHR30419:SF8">
    <property type="entry name" value="NITROGEN ASSIMILATION TRANSCRIPTIONAL ACTIVATOR-RELATED"/>
    <property type="match status" value="1"/>
</dbReference>
<dbReference type="SUPFAM" id="SSF53850">
    <property type="entry name" value="Periplasmic binding protein-like II"/>
    <property type="match status" value="1"/>
</dbReference>
<evidence type="ECO:0000256" key="1">
    <source>
        <dbReference type="ARBA" id="ARBA00009437"/>
    </source>
</evidence>
<dbReference type="InterPro" id="IPR036390">
    <property type="entry name" value="WH_DNA-bd_sf"/>
</dbReference>
<comment type="caution">
    <text evidence="6">The sequence shown here is derived from an EMBL/GenBank/DDBJ whole genome shotgun (WGS) entry which is preliminary data.</text>
</comment>
<dbReference type="InterPro" id="IPR000847">
    <property type="entry name" value="LysR_HTH_N"/>
</dbReference>
<evidence type="ECO:0000259" key="5">
    <source>
        <dbReference type="PROSITE" id="PS50931"/>
    </source>
</evidence>
<dbReference type="PROSITE" id="PS50931">
    <property type="entry name" value="HTH_LYSR"/>
    <property type="match status" value="1"/>
</dbReference>
<dbReference type="SUPFAM" id="SSF46785">
    <property type="entry name" value="Winged helix' DNA-binding domain"/>
    <property type="match status" value="1"/>
</dbReference>